<dbReference type="Pfam" id="PF06170">
    <property type="entry name" value="DUF983"/>
    <property type="match status" value="1"/>
</dbReference>
<keyword evidence="1" id="KW-0472">Membrane</keyword>
<dbReference type="Proteomes" id="UP000218934">
    <property type="component" value="Unassembled WGS sequence"/>
</dbReference>
<dbReference type="InterPro" id="IPR009325">
    <property type="entry name" value="DUF983"/>
</dbReference>
<keyword evidence="1" id="KW-1133">Transmembrane helix</keyword>
<dbReference type="EMBL" id="NWUF01000002">
    <property type="protein sequence ID" value="PCE43841.1"/>
    <property type="molecule type" value="Genomic_DNA"/>
</dbReference>
<gene>
    <name evidence="2" type="ORF">COO09_02635</name>
</gene>
<feature type="transmembrane region" description="Helical" evidence="1">
    <location>
        <begin position="53"/>
        <end position="72"/>
    </location>
</feature>
<protein>
    <submittedName>
        <fullName evidence="2">DUF983 domain-containing protein</fullName>
    </submittedName>
</protein>
<feature type="transmembrane region" description="Helical" evidence="1">
    <location>
        <begin position="84"/>
        <end position="102"/>
    </location>
</feature>
<evidence type="ECO:0000313" key="2">
    <source>
        <dbReference type="EMBL" id="PCE43841.1"/>
    </source>
</evidence>
<organism evidence="2 3">
    <name type="scientific">Rhizorhabdus dicambivorans</name>
    <dbReference type="NCBI Taxonomy" id="1850238"/>
    <lineage>
        <taxon>Bacteria</taxon>
        <taxon>Pseudomonadati</taxon>
        <taxon>Pseudomonadota</taxon>
        <taxon>Alphaproteobacteria</taxon>
        <taxon>Sphingomonadales</taxon>
        <taxon>Sphingomonadaceae</taxon>
        <taxon>Rhizorhabdus</taxon>
    </lineage>
</organism>
<dbReference type="RefSeq" id="WP_066965924.1">
    <property type="nucleotide sequence ID" value="NZ_NWUF01000002.1"/>
</dbReference>
<sequence length="124" mass="13141">MADPTAPPPLDAALRGLCPRCGAPGLFAGLLRFADRCGGCGLDYRSFNVGDGAAAFLILIVGGLVSLLAILVELKWSPPLLVHLLLWVPLTLILTVGLLRVAKGLLLALEYKNAAREGRIVKRD</sequence>
<accession>A0A2A4G1G8</accession>
<evidence type="ECO:0000256" key="1">
    <source>
        <dbReference type="SAM" id="Phobius"/>
    </source>
</evidence>
<comment type="caution">
    <text evidence="2">The sequence shown here is derived from an EMBL/GenBank/DDBJ whole genome shotgun (WGS) entry which is preliminary data.</text>
</comment>
<proteinExistence type="predicted"/>
<keyword evidence="3" id="KW-1185">Reference proteome</keyword>
<reference evidence="2 3" key="1">
    <citation type="submission" date="2017-09" db="EMBL/GenBank/DDBJ databases">
        <title>The Catabolism of 3,6-Dichlorosalicylic acid is Initiated by the Cytochrome P450 Monooxygenase DsmABC in Rhizorhabdus dicambivorans Ndbn-20.</title>
        <authorList>
            <person name="Na L."/>
        </authorList>
    </citation>
    <scope>NUCLEOTIDE SEQUENCE [LARGE SCALE GENOMIC DNA]</scope>
    <source>
        <strain evidence="2 3">Ndbn-20m</strain>
    </source>
</reference>
<dbReference type="AlphaFoldDB" id="A0A2A4G1G8"/>
<keyword evidence="1" id="KW-0812">Transmembrane</keyword>
<evidence type="ECO:0000313" key="3">
    <source>
        <dbReference type="Proteomes" id="UP000218934"/>
    </source>
</evidence>
<name>A0A2A4G1G8_9SPHN</name>